<dbReference type="STRING" id="943830.A4A58_04960"/>
<protein>
    <recommendedName>
        <fullName evidence="3">DUF4269 domain-containing protein</fullName>
    </recommendedName>
</protein>
<sequence length="132" mass="14716">MNERPTYQEALRRIGLLGILEPFDPHVVGTLPLDVARSNSDIDIVCCAANLSAAAGLIWKHFGETESFAIYQWSAKGRPVIATFEAYGWPFEIFVSSTPVQDQPGWRHFEVEKRLLILMLSCTTCSAPLMTS</sequence>
<dbReference type="InterPro" id="IPR025365">
    <property type="entry name" value="DUF4269"/>
</dbReference>
<dbReference type="Proteomes" id="UP000076574">
    <property type="component" value="Unassembled WGS sequence"/>
</dbReference>
<organism evidence="1 2">
    <name type="scientific">Tardiphaga robiniae</name>
    <dbReference type="NCBI Taxonomy" id="943830"/>
    <lineage>
        <taxon>Bacteria</taxon>
        <taxon>Pseudomonadati</taxon>
        <taxon>Pseudomonadota</taxon>
        <taxon>Alphaproteobacteria</taxon>
        <taxon>Hyphomicrobiales</taxon>
        <taxon>Nitrobacteraceae</taxon>
        <taxon>Tardiphaga</taxon>
    </lineage>
</organism>
<evidence type="ECO:0000313" key="2">
    <source>
        <dbReference type="Proteomes" id="UP000076574"/>
    </source>
</evidence>
<comment type="caution">
    <text evidence="1">The sequence shown here is derived from an EMBL/GenBank/DDBJ whole genome shotgun (WGS) entry which is preliminary data.</text>
</comment>
<dbReference type="Pfam" id="PF14091">
    <property type="entry name" value="DUF4269"/>
    <property type="match status" value="1"/>
</dbReference>
<dbReference type="AlphaFoldDB" id="A0A161RQC7"/>
<proteinExistence type="predicted"/>
<gene>
    <name evidence="1" type="ORF">A4A58_04960</name>
</gene>
<dbReference type="EMBL" id="LVYV01000001">
    <property type="protein sequence ID" value="KZD25738.1"/>
    <property type="molecule type" value="Genomic_DNA"/>
</dbReference>
<dbReference type="OrthoDB" id="6402248at2"/>
<accession>A0A161RQC7</accession>
<evidence type="ECO:0008006" key="3">
    <source>
        <dbReference type="Google" id="ProtNLM"/>
    </source>
</evidence>
<evidence type="ECO:0000313" key="1">
    <source>
        <dbReference type="EMBL" id="KZD25738.1"/>
    </source>
</evidence>
<reference evidence="1 2" key="1">
    <citation type="submission" date="2016-03" db="EMBL/GenBank/DDBJ databases">
        <title>Microsymbionts genomes from the relict species Vavilovia formosa (Stev.) Fed.</title>
        <authorList>
            <person name="Kopat V."/>
            <person name="Chirak E."/>
            <person name="Kimeklis A."/>
            <person name="Andronov E."/>
        </authorList>
    </citation>
    <scope>NUCLEOTIDE SEQUENCE [LARGE SCALE GENOMIC DNA]</scope>
    <source>
        <strain evidence="1 2">Vaf07</strain>
    </source>
</reference>
<keyword evidence="2" id="KW-1185">Reference proteome</keyword>
<dbReference type="RefSeq" id="WP_068730225.1">
    <property type="nucleotide sequence ID" value="NZ_LVYV01000001.1"/>
</dbReference>
<name>A0A161RQC7_9BRAD</name>